<dbReference type="InterPro" id="IPR001466">
    <property type="entry name" value="Beta-lactam-related"/>
</dbReference>
<name>A0AAE3D0P6_9HYPH</name>
<dbReference type="AlphaFoldDB" id="A0AAE3D0P6"/>
<dbReference type="Gene3D" id="3.40.710.10">
    <property type="entry name" value="DD-peptidase/beta-lactamase superfamily"/>
    <property type="match status" value="1"/>
</dbReference>
<dbReference type="Proteomes" id="UP001196509">
    <property type="component" value="Unassembled WGS sequence"/>
</dbReference>
<gene>
    <name evidence="2" type="ORF">K1W69_07255</name>
</gene>
<reference evidence="2" key="1">
    <citation type="submission" date="2021-08" db="EMBL/GenBank/DDBJ databases">
        <title>Hoeflea bacterium WL0058 sp. nov., isolated from the sediment.</title>
        <authorList>
            <person name="Wang L."/>
            <person name="Zhang D."/>
        </authorList>
    </citation>
    <scope>NUCLEOTIDE SEQUENCE</scope>
    <source>
        <strain evidence="2">WL0058</strain>
    </source>
</reference>
<comment type="caution">
    <text evidence="2">The sequence shown here is derived from an EMBL/GenBank/DDBJ whole genome shotgun (WGS) entry which is preliminary data.</text>
</comment>
<proteinExistence type="predicted"/>
<evidence type="ECO:0000313" key="3">
    <source>
        <dbReference type="Proteomes" id="UP001196509"/>
    </source>
</evidence>
<dbReference type="Pfam" id="PF00144">
    <property type="entry name" value="Beta-lactamase"/>
    <property type="match status" value="1"/>
</dbReference>
<evidence type="ECO:0000259" key="1">
    <source>
        <dbReference type="Pfam" id="PF00144"/>
    </source>
</evidence>
<feature type="domain" description="Beta-lactamase-related" evidence="1">
    <location>
        <begin position="47"/>
        <end position="203"/>
    </location>
</feature>
<dbReference type="RefSeq" id="WP_220227619.1">
    <property type="nucleotide sequence ID" value="NZ_JAICBX010000001.1"/>
</dbReference>
<dbReference type="SUPFAM" id="SSF56601">
    <property type="entry name" value="beta-lactamase/transpeptidase-like"/>
    <property type="match status" value="1"/>
</dbReference>
<accession>A0AAE3D0P6</accession>
<evidence type="ECO:0000313" key="2">
    <source>
        <dbReference type="EMBL" id="MBW8636981.1"/>
    </source>
</evidence>
<sequence>MSNPTSLVEMAGCATAPVSKVLNHARTYYLSQMKGTSQMKDMLALLAAAGVPYEELLQERILDRLDLKQTEIWTTAELPDPLLHAFTMERGVLEDSTYWSASWTSLTGSLNGDLSDLAKLMRALATGDTISEKGLEEMMAQTNVGKSRNTREHYFSLGMEIVPPWIKKTFAFGGYGGTAGYIASEDVTIAVVTTLGPHNEPGENPSTQIFYEISAALGL</sequence>
<organism evidence="2 3">
    <name type="scientific">Flavimaribacter sediminis</name>
    <dbReference type="NCBI Taxonomy" id="2865987"/>
    <lineage>
        <taxon>Bacteria</taxon>
        <taxon>Pseudomonadati</taxon>
        <taxon>Pseudomonadota</taxon>
        <taxon>Alphaproteobacteria</taxon>
        <taxon>Hyphomicrobiales</taxon>
        <taxon>Rhizobiaceae</taxon>
        <taxon>Flavimaribacter</taxon>
    </lineage>
</organism>
<dbReference type="InterPro" id="IPR012338">
    <property type="entry name" value="Beta-lactam/transpept-like"/>
</dbReference>
<protein>
    <submittedName>
        <fullName evidence="2">Beta-lactamase family protein</fullName>
    </submittedName>
</protein>
<keyword evidence="3" id="KW-1185">Reference proteome</keyword>
<dbReference type="EMBL" id="JAICBX010000001">
    <property type="protein sequence ID" value="MBW8636981.1"/>
    <property type="molecule type" value="Genomic_DNA"/>
</dbReference>